<organism evidence="3 4">
    <name type="scientific">Folsomia candida</name>
    <name type="common">Springtail</name>
    <dbReference type="NCBI Taxonomy" id="158441"/>
    <lineage>
        <taxon>Eukaryota</taxon>
        <taxon>Metazoa</taxon>
        <taxon>Ecdysozoa</taxon>
        <taxon>Arthropoda</taxon>
        <taxon>Hexapoda</taxon>
        <taxon>Collembola</taxon>
        <taxon>Entomobryomorpha</taxon>
        <taxon>Isotomoidea</taxon>
        <taxon>Isotomidae</taxon>
        <taxon>Proisotominae</taxon>
        <taxon>Folsomia</taxon>
    </lineage>
</organism>
<feature type="compositionally biased region" description="Polar residues" evidence="1">
    <location>
        <begin position="486"/>
        <end position="530"/>
    </location>
</feature>
<dbReference type="EMBL" id="LNIX01000063">
    <property type="protein sequence ID" value="OXA37173.1"/>
    <property type="molecule type" value="Genomic_DNA"/>
</dbReference>
<reference evidence="3 4" key="1">
    <citation type="submission" date="2015-12" db="EMBL/GenBank/DDBJ databases">
        <title>The genome of Folsomia candida.</title>
        <authorList>
            <person name="Faddeeva A."/>
            <person name="Derks M.F."/>
            <person name="Anvar Y."/>
            <person name="Smit S."/>
            <person name="Van Straalen N."/>
            <person name="Roelofs D."/>
        </authorList>
    </citation>
    <scope>NUCLEOTIDE SEQUENCE [LARGE SCALE GENOMIC DNA]</scope>
    <source>
        <strain evidence="3 4">VU population</strain>
        <tissue evidence="3">Whole body</tissue>
    </source>
</reference>
<feature type="signal peptide" evidence="2">
    <location>
        <begin position="1"/>
        <end position="29"/>
    </location>
</feature>
<sequence length="648" mass="70506">MFPITSARGIIHIISLLSPLIFLSNVSSADETVGFGERCTTPQRKLRAVKIQQRQSPILKVQVHSDNHAKLQNLFNKLQSNRDDNHVTDEKVGNVNIKYFAEEQLEQAADISPLKQRDSYDEPNYLTDDETRAGSSQSDFDDNFEQRPMHPSLSRSLYNGENFEARFASNAAKMEDLTTNSSQDYTPSPQNSSPFVQMSLADPISEELTTNGDAATFTTLPPDVTPTTSSTDSTVSDTFKLISLTQNQKSTEETNRNADETGSDTQPQQETLTTVMMSQTETTTSISREFSSQQLMTDGISSSTWMGQDGTTSQIINTTPMELVTSPKMMETTAQTVSQAGVTASGESSSYTSNEAVLSSTTQSMGTDQFSSASQITTTIPTTSHMQDDPETTTSPMPDLASITTTESIMGTTQVQMSTSPNSLSTFVPETLSTTLPSITTNTNRAEQDSVSTTRVMETTTFFSPSSTISSTSESDSSDSSPETSLSAKSTTTPLAPATTNSQNTDKSTTDSSITHDNNINPTQLTTSSEIVPDQKTNSDHDDMSTTRMSIITTWQSSSPHAASHAPETSTLNPPQFYCNVAQWLHCDTTNFTCKCGEGMRYDEEMATCVSEVGKECQNGGESKNSTKSCIHTISQLQACHLILYKIQ</sequence>
<evidence type="ECO:0000256" key="2">
    <source>
        <dbReference type="SAM" id="SignalP"/>
    </source>
</evidence>
<feature type="region of interest" description="Disordered" evidence="1">
    <location>
        <begin position="110"/>
        <end position="157"/>
    </location>
</feature>
<name>A0A226CW06_FOLCA</name>
<accession>A0A226CW06</accession>
<feature type="compositionally biased region" description="Polar residues" evidence="1">
    <location>
        <begin position="435"/>
        <end position="458"/>
    </location>
</feature>
<dbReference type="AlphaFoldDB" id="A0A226CW06"/>
<feature type="compositionally biased region" description="Low complexity" evidence="1">
    <location>
        <begin position="459"/>
        <end position="485"/>
    </location>
</feature>
<protein>
    <recommendedName>
        <fullName evidence="5">Chitin-binding type-2 domain-containing protein</fullName>
    </recommendedName>
</protein>
<comment type="caution">
    <text evidence="3">The sequence shown here is derived from an EMBL/GenBank/DDBJ whole genome shotgun (WGS) entry which is preliminary data.</text>
</comment>
<evidence type="ECO:0000313" key="4">
    <source>
        <dbReference type="Proteomes" id="UP000198287"/>
    </source>
</evidence>
<evidence type="ECO:0000313" key="3">
    <source>
        <dbReference type="EMBL" id="OXA37173.1"/>
    </source>
</evidence>
<gene>
    <name evidence="3" type="ORF">Fcan01_28041</name>
</gene>
<dbReference type="STRING" id="158441.A0A226CW06"/>
<proteinExistence type="predicted"/>
<keyword evidence="2" id="KW-0732">Signal</keyword>
<feature type="compositionally biased region" description="Low complexity" evidence="1">
    <location>
        <begin position="216"/>
        <end position="239"/>
    </location>
</feature>
<dbReference type="Proteomes" id="UP000198287">
    <property type="component" value="Unassembled WGS sequence"/>
</dbReference>
<feature type="region of interest" description="Disordered" evidence="1">
    <location>
        <begin position="214"/>
        <end position="271"/>
    </location>
</feature>
<feature type="region of interest" description="Disordered" evidence="1">
    <location>
        <begin position="435"/>
        <end position="544"/>
    </location>
</feature>
<feature type="compositionally biased region" description="Basic and acidic residues" evidence="1">
    <location>
        <begin position="250"/>
        <end position="259"/>
    </location>
</feature>
<keyword evidence="4" id="KW-1185">Reference proteome</keyword>
<evidence type="ECO:0000256" key="1">
    <source>
        <dbReference type="SAM" id="MobiDB-lite"/>
    </source>
</evidence>
<evidence type="ECO:0008006" key="5">
    <source>
        <dbReference type="Google" id="ProtNLM"/>
    </source>
</evidence>
<feature type="chain" id="PRO_5013279715" description="Chitin-binding type-2 domain-containing protein" evidence="2">
    <location>
        <begin position="30"/>
        <end position="648"/>
    </location>
</feature>